<reference evidence="10 11" key="1">
    <citation type="submission" date="2019-01" db="EMBL/GenBank/DDBJ databases">
        <title>Novel species of Nocardioides.</title>
        <authorList>
            <person name="Liu Q."/>
            <person name="Xin Y.-H."/>
        </authorList>
    </citation>
    <scope>NUCLEOTIDE SEQUENCE [LARGE SCALE GENOMIC DNA]</scope>
    <source>
        <strain evidence="10 11">CGMCC 4.6875</strain>
    </source>
</reference>
<protein>
    <submittedName>
        <fullName evidence="10">ABC transporter permease</fullName>
    </submittedName>
</protein>
<evidence type="ECO:0000259" key="9">
    <source>
        <dbReference type="Pfam" id="PF12704"/>
    </source>
</evidence>
<evidence type="ECO:0000259" key="8">
    <source>
        <dbReference type="Pfam" id="PF02687"/>
    </source>
</evidence>
<feature type="domain" description="MacB-like periplasmic core" evidence="9">
    <location>
        <begin position="507"/>
        <end position="703"/>
    </location>
</feature>
<feature type="transmembrane region" description="Helical" evidence="7">
    <location>
        <begin position="732"/>
        <end position="758"/>
    </location>
</feature>
<evidence type="ECO:0000256" key="7">
    <source>
        <dbReference type="SAM" id="Phobius"/>
    </source>
</evidence>
<dbReference type="AlphaFoldDB" id="A0A4Q2S7P9"/>
<evidence type="ECO:0000313" key="10">
    <source>
        <dbReference type="EMBL" id="RYB98329.1"/>
    </source>
</evidence>
<dbReference type="InterPro" id="IPR050250">
    <property type="entry name" value="Macrolide_Exporter_MacB"/>
</dbReference>
<evidence type="ECO:0000256" key="2">
    <source>
        <dbReference type="ARBA" id="ARBA00022475"/>
    </source>
</evidence>
<feature type="transmembrane region" description="Helical" evidence="7">
    <location>
        <begin position="781"/>
        <end position="807"/>
    </location>
</feature>
<dbReference type="RefSeq" id="WP_129456652.1">
    <property type="nucleotide sequence ID" value="NZ_JACXYX010000020.1"/>
</dbReference>
<feature type="domain" description="ABC3 transporter permease C-terminal" evidence="8">
    <location>
        <begin position="286"/>
        <end position="406"/>
    </location>
</feature>
<dbReference type="OrthoDB" id="9780560at2"/>
<feature type="transmembrane region" description="Helical" evidence="7">
    <location>
        <begin position="427"/>
        <end position="447"/>
    </location>
</feature>
<comment type="caution">
    <text evidence="10">The sequence shown here is derived from an EMBL/GenBank/DDBJ whole genome shotgun (WGS) entry which is preliminary data.</text>
</comment>
<dbReference type="InterPro" id="IPR025857">
    <property type="entry name" value="MacB_PCD"/>
</dbReference>
<keyword evidence="4 7" id="KW-1133">Transmembrane helix</keyword>
<keyword evidence="3 7" id="KW-0812">Transmembrane</keyword>
<dbReference type="Proteomes" id="UP000293291">
    <property type="component" value="Unassembled WGS sequence"/>
</dbReference>
<feature type="transmembrane region" description="Helical" evidence="7">
    <location>
        <begin position="453"/>
        <end position="473"/>
    </location>
</feature>
<evidence type="ECO:0000313" key="11">
    <source>
        <dbReference type="Proteomes" id="UP000293291"/>
    </source>
</evidence>
<feature type="domain" description="MacB-like periplasmic core" evidence="9">
    <location>
        <begin position="17"/>
        <end position="251"/>
    </location>
</feature>
<name>A0A4Q2S7P9_9ACTN</name>
<keyword evidence="2" id="KW-1003">Cell membrane</keyword>
<dbReference type="InterPro" id="IPR003838">
    <property type="entry name" value="ABC3_permease_C"/>
</dbReference>
<dbReference type="Pfam" id="PF12704">
    <property type="entry name" value="MacB_PCD"/>
    <property type="match status" value="2"/>
</dbReference>
<sequence length="859" mass="89112">MFRLTWRNLLARKVRLLMSALAIVLGIGFLAGVLTFSSGLGKTFDGIIEGTNADAQAQPAGSNSWQQIGAGDTLTISPDDVAELAALPEVAQADGTIDSQALYIADTDGNLVGGGGAPTISFNRTDTPNLLGDPIMELTEGRWPEADDEIALDPSAADRAGYEVGDDVTVFPPGAVGFGSAADEQPPTTTLRLVGLAGFAGGGGTAGSTLVTFSTSGAQAMFLDGQDVFTKVALTAAEGVSQQELVDAADAVLPDGYEAVTGDELVDQQQNAIGEFLGFISIFLGVFAVIAVIVGGFIIANTFSILVAQRVRELALLRALGASRKQVRRSVLVEATMMAVIGSTLGLFVGLGLARGLASLFGSFGLEINSDVLNLSPTTVAAAYAVGIVVTLVSAYLPARRASKVAPVAAMREDTATTEGSLRRRTLIGAVLLVIGAGIALAGVVGAPGNDAVWIGVGAVIWVLTVAAISAVLGRPVLVACRALFTRVFGTTGRLAGDNAIRNPRRTGATASALMIGLTLVSAVGVLAASMSATLDDVVDDQFTADFLVQSPVFAAFNPAIARQMSQVDGVEVVSQQQGYLGLVEDDVEPSFIFGTDAAFSEIYDLPMVDGSPTFTGDQTLINESTADKYDVGVGDTLTIRFPGDNDVDVTVSGISEDNEVAGAINVPFSVLRKGEIKRSDISLSINLADGADKAAVGKELKALVADFPIVAVQDKQEFADSLKGQINQLLYMVYGLLALSIVIAIIGIVNTLSLSVIERTREIGLLRAVGLSRRRLRRMVTLESVTISVMGAVLGLALGLVIGVLLQRSLRDDLTALAIPLTSLVTFLLVAVVFGVLAAIVPAIRASRMKVLDAIATE</sequence>
<accession>A0A4Q2S7P9</accession>
<dbReference type="EMBL" id="SDWU01000024">
    <property type="protein sequence ID" value="RYB98329.1"/>
    <property type="molecule type" value="Genomic_DNA"/>
</dbReference>
<keyword evidence="11" id="KW-1185">Reference proteome</keyword>
<evidence type="ECO:0000256" key="4">
    <source>
        <dbReference type="ARBA" id="ARBA00022989"/>
    </source>
</evidence>
<proteinExistence type="inferred from homology"/>
<dbReference type="GO" id="GO:0005886">
    <property type="term" value="C:plasma membrane"/>
    <property type="evidence" value="ECO:0007669"/>
    <property type="project" value="UniProtKB-SubCell"/>
</dbReference>
<feature type="transmembrane region" description="Helical" evidence="7">
    <location>
        <begin position="374"/>
        <end position="397"/>
    </location>
</feature>
<organism evidence="10 11">
    <name type="scientific">Nocardioides ganghwensis</name>
    <dbReference type="NCBI Taxonomy" id="252230"/>
    <lineage>
        <taxon>Bacteria</taxon>
        <taxon>Bacillati</taxon>
        <taxon>Actinomycetota</taxon>
        <taxon>Actinomycetes</taxon>
        <taxon>Propionibacteriales</taxon>
        <taxon>Nocardioidaceae</taxon>
        <taxon>Nocardioides</taxon>
    </lineage>
</organism>
<evidence type="ECO:0000256" key="5">
    <source>
        <dbReference type="ARBA" id="ARBA00023136"/>
    </source>
</evidence>
<gene>
    <name evidence="10" type="ORF">EUA07_18470</name>
</gene>
<dbReference type="Pfam" id="PF02687">
    <property type="entry name" value="FtsX"/>
    <property type="match status" value="2"/>
</dbReference>
<evidence type="ECO:0000256" key="1">
    <source>
        <dbReference type="ARBA" id="ARBA00004651"/>
    </source>
</evidence>
<feature type="transmembrane region" description="Helical" evidence="7">
    <location>
        <begin position="819"/>
        <end position="842"/>
    </location>
</feature>
<dbReference type="PANTHER" id="PTHR30572">
    <property type="entry name" value="MEMBRANE COMPONENT OF TRANSPORTER-RELATED"/>
    <property type="match status" value="1"/>
</dbReference>
<dbReference type="GO" id="GO:0022857">
    <property type="term" value="F:transmembrane transporter activity"/>
    <property type="evidence" value="ECO:0007669"/>
    <property type="project" value="TreeGrafter"/>
</dbReference>
<comment type="subcellular location">
    <subcellularLocation>
        <location evidence="1">Cell membrane</location>
        <topology evidence="1">Multi-pass membrane protein</topology>
    </subcellularLocation>
</comment>
<feature type="transmembrane region" description="Helical" evidence="7">
    <location>
        <begin position="276"/>
        <end position="309"/>
    </location>
</feature>
<evidence type="ECO:0000256" key="6">
    <source>
        <dbReference type="ARBA" id="ARBA00038076"/>
    </source>
</evidence>
<keyword evidence="5 7" id="KW-0472">Membrane</keyword>
<feature type="transmembrane region" description="Helical" evidence="7">
    <location>
        <begin position="511"/>
        <end position="533"/>
    </location>
</feature>
<evidence type="ECO:0000256" key="3">
    <source>
        <dbReference type="ARBA" id="ARBA00022692"/>
    </source>
</evidence>
<feature type="transmembrane region" description="Helical" evidence="7">
    <location>
        <begin position="330"/>
        <end position="354"/>
    </location>
</feature>
<dbReference type="PANTHER" id="PTHR30572:SF4">
    <property type="entry name" value="ABC TRANSPORTER PERMEASE YTRF"/>
    <property type="match status" value="1"/>
</dbReference>
<comment type="similarity">
    <text evidence="6">Belongs to the ABC-4 integral membrane protein family.</text>
</comment>
<feature type="domain" description="ABC3 transporter permease C-terminal" evidence="8">
    <location>
        <begin position="737"/>
        <end position="851"/>
    </location>
</feature>